<evidence type="ECO:0008006" key="11">
    <source>
        <dbReference type="Google" id="ProtNLM"/>
    </source>
</evidence>
<evidence type="ECO:0000313" key="9">
    <source>
        <dbReference type="EnsemblPlants" id="TuG1812G0400000754.01.T02"/>
    </source>
</evidence>
<dbReference type="InterPro" id="IPR039361">
    <property type="entry name" value="Cyclin"/>
</dbReference>
<dbReference type="CDD" id="cd20562">
    <property type="entry name" value="CYCLIN_AtCycA_like_rpt1"/>
    <property type="match status" value="1"/>
</dbReference>
<evidence type="ECO:0000259" key="7">
    <source>
        <dbReference type="SMART" id="SM00385"/>
    </source>
</evidence>
<evidence type="ECO:0000259" key="8">
    <source>
        <dbReference type="SMART" id="SM01332"/>
    </source>
</evidence>
<evidence type="ECO:0000256" key="6">
    <source>
        <dbReference type="SAM" id="MobiDB-lite"/>
    </source>
</evidence>
<comment type="similarity">
    <text evidence="1">Belongs to the cyclin family. Cyclin AB subfamily.</text>
</comment>
<reference evidence="9" key="3">
    <citation type="submission" date="2022-06" db="UniProtKB">
        <authorList>
            <consortium name="EnsemblPlants"/>
        </authorList>
    </citation>
    <scope>IDENTIFICATION</scope>
</reference>
<dbReference type="SMART" id="SM01332">
    <property type="entry name" value="Cyclin_C"/>
    <property type="match status" value="1"/>
</dbReference>
<dbReference type="InterPro" id="IPR048258">
    <property type="entry name" value="Cyclins_cyclin-box"/>
</dbReference>
<evidence type="ECO:0000256" key="4">
    <source>
        <dbReference type="ARBA" id="ARBA00023306"/>
    </source>
</evidence>
<proteinExistence type="inferred from homology"/>
<dbReference type="Pfam" id="PF02984">
    <property type="entry name" value="Cyclin_C"/>
    <property type="match status" value="1"/>
</dbReference>
<dbReference type="SUPFAM" id="SSF47954">
    <property type="entry name" value="Cyclin-like"/>
    <property type="match status" value="2"/>
</dbReference>
<dbReference type="InterPro" id="IPR013763">
    <property type="entry name" value="Cyclin-like_dom"/>
</dbReference>
<evidence type="ECO:0000256" key="3">
    <source>
        <dbReference type="ARBA" id="ARBA00023127"/>
    </source>
</evidence>
<keyword evidence="2" id="KW-0132">Cell division</keyword>
<feature type="region of interest" description="Disordered" evidence="6">
    <location>
        <begin position="1"/>
        <end position="29"/>
    </location>
</feature>
<dbReference type="GO" id="GO:0016538">
    <property type="term" value="F:cyclin-dependent protein serine/threonine kinase regulator activity"/>
    <property type="evidence" value="ECO:0007669"/>
    <property type="project" value="InterPro"/>
</dbReference>
<keyword evidence="4" id="KW-0131">Cell cycle</keyword>
<dbReference type="Proteomes" id="UP000015106">
    <property type="component" value="Chromosome 4"/>
</dbReference>
<gene>
    <name evidence="9" type="primary">LOC125553537</name>
</gene>
<feature type="domain" description="Cyclin-like" evidence="7">
    <location>
        <begin position="243"/>
        <end position="331"/>
    </location>
</feature>
<evidence type="ECO:0000256" key="1">
    <source>
        <dbReference type="ARBA" id="ARBA00006955"/>
    </source>
</evidence>
<dbReference type="Gene3D" id="1.10.472.10">
    <property type="entry name" value="Cyclin-like"/>
    <property type="match status" value="2"/>
</dbReference>
<accession>A0A8R7Q084</accession>
<evidence type="ECO:0000313" key="10">
    <source>
        <dbReference type="Proteomes" id="UP000015106"/>
    </source>
</evidence>
<feature type="domain" description="Cyclin C-terminal" evidence="8">
    <location>
        <begin position="239"/>
        <end position="359"/>
    </location>
</feature>
<protein>
    <recommendedName>
        <fullName evidence="11">Cyclin-A3-1</fullName>
    </recommendedName>
</protein>
<dbReference type="PANTHER" id="PTHR10177">
    <property type="entry name" value="CYCLINS"/>
    <property type="match status" value="1"/>
</dbReference>
<dbReference type="Pfam" id="PF00134">
    <property type="entry name" value="Cyclin_N"/>
    <property type="match status" value="1"/>
</dbReference>
<reference evidence="9" key="2">
    <citation type="submission" date="2018-03" db="EMBL/GenBank/DDBJ databases">
        <title>The Triticum urartu genome reveals the dynamic nature of wheat genome evolution.</title>
        <authorList>
            <person name="Ling H."/>
            <person name="Ma B."/>
            <person name="Shi X."/>
            <person name="Liu H."/>
            <person name="Dong L."/>
            <person name="Sun H."/>
            <person name="Cao Y."/>
            <person name="Gao Q."/>
            <person name="Zheng S."/>
            <person name="Li Y."/>
            <person name="Yu Y."/>
            <person name="Du H."/>
            <person name="Qi M."/>
            <person name="Li Y."/>
            <person name="Yu H."/>
            <person name="Cui Y."/>
            <person name="Wang N."/>
            <person name="Chen C."/>
            <person name="Wu H."/>
            <person name="Zhao Y."/>
            <person name="Zhang J."/>
            <person name="Li Y."/>
            <person name="Zhou W."/>
            <person name="Zhang B."/>
            <person name="Hu W."/>
            <person name="Eijk M."/>
            <person name="Tang J."/>
            <person name="Witsenboer H."/>
            <person name="Zhao S."/>
            <person name="Li Z."/>
            <person name="Zhang A."/>
            <person name="Wang D."/>
            <person name="Liang C."/>
        </authorList>
    </citation>
    <scope>NUCLEOTIDE SEQUENCE [LARGE SCALE GENOMIC DNA]</scope>
    <source>
        <strain evidence="9">cv. G1812</strain>
    </source>
</reference>
<dbReference type="InterPro" id="IPR004367">
    <property type="entry name" value="Cyclin_C-dom"/>
</dbReference>
<dbReference type="FunFam" id="1.10.472.10:FF:000167">
    <property type="entry name" value="Mitotic cyclin 6"/>
    <property type="match status" value="1"/>
</dbReference>
<sequence>MADKENSAYAAAAAAAPRMTRASTKRAAAVTAVAVAAKRKRVALSEIPTLPNGAPQPHAKPKKPSSQVANPKKRSISSLSQSLPAPKPATDAADETGDPQLCAPYASDIYSYLRSMEVQAKRRPAADYIERVQVDVTPNMRGILVDWLVEVAEEYKLVSDTLYLTVSYIDRFLSANSLNRQKLQLLGVSAMLIASKYEEISPPNVEDFCYITDNTYMKQELVKMERDILNNLKFEMGNPTAKTFLRMFIKSGQEEKKYPSLLLEFMGSYLTELSLLDYGCVRFLPSAVAASAVFVARLTLNPDSNPWSKKLQSVTGYSASELKDCITAIHDLQLSRKGQSWNAIRDKYKQHRVSMHQQSHFRYDHLHDSAVDLTVQSSLEQFKGVSALLPPVGIPASYFEDLKE</sequence>
<dbReference type="FunFam" id="1.10.472.10:FF:000013">
    <property type="entry name" value="Cyclin A1"/>
    <property type="match status" value="1"/>
</dbReference>
<dbReference type="InterPro" id="IPR036915">
    <property type="entry name" value="Cyclin-like_sf"/>
</dbReference>
<organism evidence="9 10">
    <name type="scientific">Triticum urartu</name>
    <name type="common">Red wild einkorn</name>
    <name type="synonym">Crithodium urartu</name>
    <dbReference type="NCBI Taxonomy" id="4572"/>
    <lineage>
        <taxon>Eukaryota</taxon>
        <taxon>Viridiplantae</taxon>
        <taxon>Streptophyta</taxon>
        <taxon>Embryophyta</taxon>
        <taxon>Tracheophyta</taxon>
        <taxon>Spermatophyta</taxon>
        <taxon>Magnoliopsida</taxon>
        <taxon>Liliopsida</taxon>
        <taxon>Poales</taxon>
        <taxon>Poaceae</taxon>
        <taxon>BOP clade</taxon>
        <taxon>Pooideae</taxon>
        <taxon>Triticodae</taxon>
        <taxon>Triticeae</taxon>
        <taxon>Triticinae</taxon>
        <taxon>Triticum</taxon>
    </lineage>
</organism>
<evidence type="ECO:0000256" key="2">
    <source>
        <dbReference type="ARBA" id="ARBA00022618"/>
    </source>
</evidence>
<dbReference type="SMART" id="SM00385">
    <property type="entry name" value="CYCLIN"/>
    <property type="match status" value="2"/>
</dbReference>
<dbReference type="AlphaFoldDB" id="A0A8R7Q084"/>
<evidence type="ECO:0000256" key="5">
    <source>
        <dbReference type="RuleBase" id="RU000383"/>
    </source>
</evidence>
<dbReference type="InterPro" id="IPR006671">
    <property type="entry name" value="Cyclin_N"/>
</dbReference>
<keyword evidence="3 5" id="KW-0195">Cyclin</keyword>
<name>A0A8R7Q084_TRIUA</name>
<dbReference type="EnsemblPlants" id="TuG1812G0400000754.01.T02">
    <property type="protein sequence ID" value="TuG1812G0400000754.01.T02"/>
    <property type="gene ID" value="TuG1812G0400000754.01"/>
</dbReference>
<dbReference type="GO" id="GO:0044772">
    <property type="term" value="P:mitotic cell cycle phase transition"/>
    <property type="evidence" value="ECO:0007669"/>
    <property type="project" value="InterPro"/>
</dbReference>
<reference evidence="10" key="1">
    <citation type="journal article" date="2013" name="Nature">
        <title>Draft genome of the wheat A-genome progenitor Triticum urartu.</title>
        <authorList>
            <person name="Ling H.Q."/>
            <person name="Zhao S."/>
            <person name="Liu D."/>
            <person name="Wang J."/>
            <person name="Sun H."/>
            <person name="Zhang C."/>
            <person name="Fan H."/>
            <person name="Li D."/>
            <person name="Dong L."/>
            <person name="Tao Y."/>
            <person name="Gao C."/>
            <person name="Wu H."/>
            <person name="Li Y."/>
            <person name="Cui Y."/>
            <person name="Guo X."/>
            <person name="Zheng S."/>
            <person name="Wang B."/>
            <person name="Yu K."/>
            <person name="Liang Q."/>
            <person name="Yang W."/>
            <person name="Lou X."/>
            <person name="Chen J."/>
            <person name="Feng M."/>
            <person name="Jian J."/>
            <person name="Zhang X."/>
            <person name="Luo G."/>
            <person name="Jiang Y."/>
            <person name="Liu J."/>
            <person name="Wang Z."/>
            <person name="Sha Y."/>
            <person name="Zhang B."/>
            <person name="Wu H."/>
            <person name="Tang D."/>
            <person name="Shen Q."/>
            <person name="Xue P."/>
            <person name="Zou S."/>
            <person name="Wang X."/>
            <person name="Liu X."/>
            <person name="Wang F."/>
            <person name="Yang Y."/>
            <person name="An X."/>
            <person name="Dong Z."/>
            <person name="Zhang K."/>
            <person name="Zhang X."/>
            <person name="Luo M.C."/>
            <person name="Dvorak J."/>
            <person name="Tong Y."/>
            <person name="Wang J."/>
            <person name="Yang H."/>
            <person name="Li Z."/>
            <person name="Wang D."/>
            <person name="Zhang A."/>
            <person name="Wang J."/>
        </authorList>
    </citation>
    <scope>NUCLEOTIDE SEQUENCE</scope>
    <source>
        <strain evidence="10">cv. G1812</strain>
    </source>
</reference>
<feature type="region of interest" description="Disordered" evidence="6">
    <location>
        <begin position="44"/>
        <end position="100"/>
    </location>
</feature>
<feature type="compositionally biased region" description="Low complexity" evidence="6">
    <location>
        <begin position="8"/>
        <end position="29"/>
    </location>
</feature>
<dbReference type="PROSITE" id="PS00292">
    <property type="entry name" value="CYCLINS"/>
    <property type="match status" value="1"/>
</dbReference>
<dbReference type="PIRSF" id="PIRSF001771">
    <property type="entry name" value="Cyclin_A_B_D_E"/>
    <property type="match status" value="1"/>
</dbReference>
<dbReference type="InterPro" id="IPR046965">
    <property type="entry name" value="Cyclin_A/B-like"/>
</dbReference>
<dbReference type="GO" id="GO:0051301">
    <property type="term" value="P:cell division"/>
    <property type="evidence" value="ECO:0007669"/>
    <property type="project" value="UniProtKB-KW"/>
</dbReference>
<keyword evidence="10" id="KW-1185">Reference proteome</keyword>
<dbReference type="Gramene" id="TuG1812G0400000754.01.T02">
    <property type="protein sequence ID" value="TuG1812G0400000754.01.T02"/>
    <property type="gene ID" value="TuG1812G0400000754.01"/>
</dbReference>
<feature type="domain" description="Cyclin-like" evidence="7">
    <location>
        <begin position="146"/>
        <end position="230"/>
    </location>
</feature>